<accession>A0ABU6VKT9</accession>
<keyword evidence="2" id="KW-1185">Reference proteome</keyword>
<dbReference type="EMBL" id="JASCZI010151451">
    <property type="protein sequence ID" value="MED6172931.1"/>
    <property type="molecule type" value="Genomic_DNA"/>
</dbReference>
<organism evidence="1 2">
    <name type="scientific">Stylosanthes scabra</name>
    <dbReference type="NCBI Taxonomy" id="79078"/>
    <lineage>
        <taxon>Eukaryota</taxon>
        <taxon>Viridiplantae</taxon>
        <taxon>Streptophyta</taxon>
        <taxon>Embryophyta</taxon>
        <taxon>Tracheophyta</taxon>
        <taxon>Spermatophyta</taxon>
        <taxon>Magnoliopsida</taxon>
        <taxon>eudicotyledons</taxon>
        <taxon>Gunneridae</taxon>
        <taxon>Pentapetalae</taxon>
        <taxon>rosids</taxon>
        <taxon>fabids</taxon>
        <taxon>Fabales</taxon>
        <taxon>Fabaceae</taxon>
        <taxon>Papilionoideae</taxon>
        <taxon>50 kb inversion clade</taxon>
        <taxon>dalbergioids sensu lato</taxon>
        <taxon>Dalbergieae</taxon>
        <taxon>Pterocarpus clade</taxon>
        <taxon>Stylosanthes</taxon>
    </lineage>
</organism>
<protein>
    <submittedName>
        <fullName evidence="1">Uncharacterized protein</fullName>
    </submittedName>
</protein>
<evidence type="ECO:0000313" key="2">
    <source>
        <dbReference type="Proteomes" id="UP001341840"/>
    </source>
</evidence>
<reference evidence="1 2" key="1">
    <citation type="journal article" date="2023" name="Plants (Basel)">
        <title>Bridging the Gap: Combining Genomics and Transcriptomics Approaches to Understand Stylosanthes scabra, an Orphan Legume from the Brazilian Caatinga.</title>
        <authorList>
            <person name="Ferreira-Neto J.R.C."/>
            <person name="da Silva M.D."/>
            <person name="Binneck E."/>
            <person name="de Melo N.F."/>
            <person name="da Silva R.H."/>
            <person name="de Melo A.L.T.M."/>
            <person name="Pandolfi V."/>
            <person name="Bustamante F.O."/>
            <person name="Brasileiro-Vidal A.C."/>
            <person name="Benko-Iseppon A.M."/>
        </authorList>
    </citation>
    <scope>NUCLEOTIDE SEQUENCE [LARGE SCALE GENOMIC DNA]</scope>
    <source>
        <tissue evidence="1">Leaves</tissue>
    </source>
</reference>
<evidence type="ECO:0000313" key="1">
    <source>
        <dbReference type="EMBL" id="MED6172931.1"/>
    </source>
</evidence>
<name>A0ABU6VKT9_9FABA</name>
<dbReference type="Proteomes" id="UP001341840">
    <property type="component" value="Unassembled WGS sequence"/>
</dbReference>
<gene>
    <name evidence="1" type="ORF">PIB30_054518</name>
</gene>
<sequence>MVMVATDGGDGAAVVSSTVASRCGEGLTFKLLNYFALLRMLEYFLSQIRVFGEWRWLAGDIKKGGWWLVVGACLEITPSHATNGGEEREKFLTIRKLSLKAIVSTAKGGEYWTFDADAVRSLPWLSLKAAAVRSLPWLSLKVVANVLLPEVREKEAS</sequence>
<comment type="caution">
    <text evidence="1">The sequence shown here is derived from an EMBL/GenBank/DDBJ whole genome shotgun (WGS) entry which is preliminary data.</text>
</comment>
<proteinExistence type="predicted"/>